<dbReference type="CDD" id="cd17283">
    <property type="entry name" value="RMtype1_S_Hpy180ORF7835P_TRD2-CR2_like"/>
    <property type="match status" value="1"/>
</dbReference>
<dbReference type="Pfam" id="PF01420">
    <property type="entry name" value="Methylase_S"/>
    <property type="match status" value="1"/>
</dbReference>
<evidence type="ECO:0000313" key="6">
    <source>
        <dbReference type="EMBL" id="CUH70815.1"/>
    </source>
</evidence>
<comment type="similarity">
    <text evidence="1">Belongs to the type-I restriction system S methylase family.</text>
</comment>
<name>A0A0P1F9I4_9RHOB</name>
<evidence type="ECO:0000313" key="8">
    <source>
        <dbReference type="Proteomes" id="UP000051887"/>
    </source>
</evidence>
<dbReference type="EMBL" id="CYSB01000017">
    <property type="protein sequence ID" value="CUH64694.1"/>
    <property type="molecule type" value="Genomic_DNA"/>
</dbReference>
<dbReference type="PANTHER" id="PTHR30408">
    <property type="entry name" value="TYPE-1 RESTRICTION ENZYME ECOKI SPECIFICITY PROTEIN"/>
    <property type="match status" value="1"/>
</dbReference>
<dbReference type="PANTHER" id="PTHR30408:SF12">
    <property type="entry name" value="TYPE I RESTRICTION ENZYME MJAVIII SPECIFICITY SUBUNIT"/>
    <property type="match status" value="1"/>
</dbReference>
<dbReference type="EMBL" id="CYSC01000014">
    <property type="protein sequence ID" value="CUH70815.1"/>
    <property type="molecule type" value="Genomic_DNA"/>
</dbReference>
<dbReference type="CDD" id="cd17256">
    <property type="entry name" value="RMtype1_S_EcoJA65PI-TRD1-CR1_like"/>
    <property type="match status" value="1"/>
</dbReference>
<proteinExistence type="inferred from homology"/>
<dbReference type="InterPro" id="IPR044946">
    <property type="entry name" value="Restrct_endonuc_typeI_TRD_sf"/>
</dbReference>
<keyword evidence="2" id="KW-0680">Restriction system</keyword>
<dbReference type="AlphaFoldDB" id="A0A0P1F9I4"/>
<evidence type="ECO:0000256" key="2">
    <source>
        <dbReference type="ARBA" id="ARBA00022747"/>
    </source>
</evidence>
<sequence>MTATWFHSLPKGWASRRIKTISPVMRGASPRPIDDPVYFDDDGEFAWVRISDVTASTGLLKSTTQRLSDLGASKSVKLESGKLFLSIAGSVGKPCITGMKACIHDGFVYFPYLPIESQKFLYWIFVCRECFSGLGKHGTQLNLNTETVGNIAIPFPDLETQRQIADFLDRETARIDLLIEKKQRLVALLEEQHSVELASLALGLAPNEKFDKDTWDQNLPPNWVATSLKNLIDPNRQITYGIVQPGERDESGILMVRGQDYSKGWAEPDTVFRVSPQVERPYARARLRAGDIVMTIVGAGVGNVAIVPLLYDKANITQTTARLAINPRTADAEYVKGVLESKIGALNVESFKRGAAQPGLMLKDVARFRVPVPPIPAQQRVASQMQASANRVLKIQTKTKASIDRLKEYRSALITAAVTGQIDVASHSRSGFTEHRLDALQEEMDA</sequence>
<gene>
    <name evidence="5" type="ORF">TL5118_00981</name>
    <name evidence="6" type="ORF">TL5120_00595</name>
</gene>
<accession>A0A0P1F9I4</accession>
<evidence type="ECO:0000256" key="1">
    <source>
        <dbReference type="ARBA" id="ARBA00010923"/>
    </source>
</evidence>
<dbReference type="GO" id="GO:0003677">
    <property type="term" value="F:DNA binding"/>
    <property type="evidence" value="ECO:0007669"/>
    <property type="project" value="UniProtKB-KW"/>
</dbReference>
<dbReference type="GO" id="GO:0009307">
    <property type="term" value="P:DNA restriction-modification system"/>
    <property type="evidence" value="ECO:0007669"/>
    <property type="project" value="UniProtKB-KW"/>
</dbReference>
<protein>
    <submittedName>
        <fullName evidence="6">EcoKI restriction-modification system protein HsdS</fullName>
    </submittedName>
</protein>
<dbReference type="Proteomes" id="UP000051086">
    <property type="component" value="Unassembled WGS sequence"/>
</dbReference>
<dbReference type="InterPro" id="IPR000055">
    <property type="entry name" value="Restrct_endonuc_typeI_TRD"/>
</dbReference>
<dbReference type="Gene3D" id="3.90.220.20">
    <property type="entry name" value="DNA methylase specificity domains"/>
    <property type="match status" value="2"/>
</dbReference>
<dbReference type="InterPro" id="IPR052021">
    <property type="entry name" value="Type-I_RS_S_subunit"/>
</dbReference>
<feature type="domain" description="Type I restriction modification DNA specificity" evidence="4">
    <location>
        <begin position="10"/>
        <end position="185"/>
    </location>
</feature>
<evidence type="ECO:0000313" key="5">
    <source>
        <dbReference type="EMBL" id="CUH64694.1"/>
    </source>
</evidence>
<reference evidence="6 8" key="2">
    <citation type="submission" date="2015-09" db="EMBL/GenBank/DDBJ databases">
        <authorList>
            <consortium name="Swine Surveillance"/>
        </authorList>
    </citation>
    <scope>NUCLEOTIDE SEQUENCE [LARGE SCALE GENOMIC DNA]</scope>
    <source>
        <strain evidence="6 8">5120</strain>
    </source>
</reference>
<dbReference type="RefSeq" id="WP_058242152.1">
    <property type="nucleotide sequence ID" value="NZ_CYSB01000017.1"/>
</dbReference>
<evidence type="ECO:0000259" key="4">
    <source>
        <dbReference type="Pfam" id="PF01420"/>
    </source>
</evidence>
<reference evidence="5 7" key="1">
    <citation type="submission" date="2015-09" db="EMBL/GenBank/DDBJ databases">
        <authorList>
            <person name="Rodrigo-Torres L."/>
            <person name="Arahal D.R."/>
        </authorList>
    </citation>
    <scope>NUCLEOTIDE SEQUENCE [LARGE SCALE GENOMIC DNA]</scope>
    <source>
        <strain evidence="5 7">CECT 5118</strain>
    </source>
</reference>
<keyword evidence="7" id="KW-1185">Reference proteome</keyword>
<dbReference type="Proteomes" id="UP000051887">
    <property type="component" value="Unassembled WGS sequence"/>
</dbReference>
<evidence type="ECO:0000256" key="3">
    <source>
        <dbReference type="ARBA" id="ARBA00023125"/>
    </source>
</evidence>
<dbReference type="OrthoDB" id="512700at2"/>
<organism evidence="6 8">
    <name type="scientific">Thalassovita autumnalis</name>
    <dbReference type="NCBI Taxonomy" id="2072972"/>
    <lineage>
        <taxon>Bacteria</taxon>
        <taxon>Pseudomonadati</taxon>
        <taxon>Pseudomonadota</taxon>
        <taxon>Alphaproteobacteria</taxon>
        <taxon>Rhodobacterales</taxon>
        <taxon>Roseobacteraceae</taxon>
        <taxon>Thalassovita</taxon>
    </lineage>
</organism>
<dbReference type="SUPFAM" id="SSF116734">
    <property type="entry name" value="DNA methylase specificity domain"/>
    <property type="match status" value="2"/>
</dbReference>
<dbReference type="Gene3D" id="1.10.287.1120">
    <property type="entry name" value="Bipartite methylase S protein"/>
    <property type="match status" value="1"/>
</dbReference>
<evidence type="ECO:0000313" key="7">
    <source>
        <dbReference type="Proteomes" id="UP000051086"/>
    </source>
</evidence>
<keyword evidence="3" id="KW-0238">DNA-binding</keyword>